<dbReference type="InterPro" id="IPR006175">
    <property type="entry name" value="YjgF/YER057c/UK114"/>
</dbReference>
<dbReference type="Proteomes" id="UP000238350">
    <property type="component" value="Unassembled WGS sequence"/>
</dbReference>
<dbReference type="FunFam" id="3.30.1330.40:FF:000001">
    <property type="entry name" value="L-PSP family endoribonuclease"/>
    <property type="match status" value="1"/>
</dbReference>
<comment type="similarity">
    <text evidence="1">Belongs to the RutC family.</text>
</comment>
<dbReference type="EMBL" id="NDIQ01000022">
    <property type="protein sequence ID" value="PRT56358.1"/>
    <property type="molecule type" value="Genomic_DNA"/>
</dbReference>
<dbReference type="PANTHER" id="PTHR11803">
    <property type="entry name" value="2-IMINOBUTANOATE/2-IMINOPROPANOATE DEAMINASE RIDA"/>
    <property type="match status" value="1"/>
</dbReference>
<accession>A0A2T0FMY4</accession>
<dbReference type="GO" id="GO:0005829">
    <property type="term" value="C:cytosol"/>
    <property type="evidence" value="ECO:0007669"/>
    <property type="project" value="TreeGrafter"/>
</dbReference>
<dbReference type="InterPro" id="IPR006056">
    <property type="entry name" value="RidA"/>
</dbReference>
<name>A0A2T0FMY4_9ASCO</name>
<dbReference type="RefSeq" id="XP_024666303.1">
    <property type="nucleotide sequence ID" value="XM_024810535.1"/>
</dbReference>
<dbReference type="STRING" id="45607.A0A2T0FMY4"/>
<keyword evidence="3" id="KW-1185">Reference proteome</keyword>
<dbReference type="GO" id="GO:0019239">
    <property type="term" value="F:deaminase activity"/>
    <property type="evidence" value="ECO:0007669"/>
    <property type="project" value="TreeGrafter"/>
</dbReference>
<dbReference type="OrthoDB" id="309640at2759"/>
<dbReference type="Gene3D" id="3.30.1330.40">
    <property type="entry name" value="RutC-like"/>
    <property type="match status" value="1"/>
</dbReference>
<dbReference type="AlphaFoldDB" id="A0A2T0FMY4"/>
<dbReference type="GeneID" id="36517726"/>
<evidence type="ECO:0000256" key="1">
    <source>
        <dbReference type="ARBA" id="ARBA00010552"/>
    </source>
</evidence>
<proteinExistence type="inferred from homology"/>
<gene>
    <name evidence="2" type="ORF">B9G98_03978</name>
</gene>
<evidence type="ECO:0000313" key="2">
    <source>
        <dbReference type="EMBL" id="PRT56358.1"/>
    </source>
</evidence>
<dbReference type="PANTHER" id="PTHR11803:SF58">
    <property type="entry name" value="PROTEIN HMF1-RELATED"/>
    <property type="match status" value="1"/>
</dbReference>
<protein>
    <submittedName>
        <fullName evidence="2">Protein MMF1, mitochondrial</fullName>
    </submittedName>
</protein>
<dbReference type="Pfam" id="PF01042">
    <property type="entry name" value="Ribonuc_L-PSP"/>
    <property type="match status" value="1"/>
</dbReference>
<dbReference type="GO" id="GO:0005739">
    <property type="term" value="C:mitochondrion"/>
    <property type="evidence" value="ECO:0007669"/>
    <property type="project" value="UniProtKB-ARBA"/>
</dbReference>
<comment type="caution">
    <text evidence="2">The sequence shown here is derived from an EMBL/GenBank/DDBJ whole genome shotgun (WGS) entry which is preliminary data.</text>
</comment>
<dbReference type="InterPro" id="IPR035959">
    <property type="entry name" value="RutC-like_sf"/>
</dbReference>
<sequence length="391" mass="42264">MLFLFERALAEFGLVAVSSSDLINGAPVRIKDGHLVFCNDEPLLQASFVDDNVVLSDKIVAASAVGAGIGPNAAGRMSVLSSPAHKFNQAKNFLSYDVSVLFSVKKTNDGSLSLFVDWMNPEYRGIPVMLRITELVYPTPISNITRNKVVDNDLSSQVELVEPDLIESTTSIATAAPTTERPTVFSTVYETILIPRTQTDPKTSTVTFYQEIVATFTTETVTALPTPNAGSTLDAEPVNRLTLTSVESYMWRIGKRTLSTTPLLRKMSIEFVSTNNAPPPAAPYSQATKANGMLFISGQVPLTPDGKMISGTIEEEAQQCFDNLKAILDASGSSIDKICRIGVFTDDISYFGGVNTVYTKFFDGHKPARTFVAVKSLPLGARVEVEAIALA</sequence>
<organism evidence="2 3">
    <name type="scientific">Wickerhamiella sorbophila</name>
    <dbReference type="NCBI Taxonomy" id="45607"/>
    <lineage>
        <taxon>Eukaryota</taxon>
        <taxon>Fungi</taxon>
        <taxon>Dikarya</taxon>
        <taxon>Ascomycota</taxon>
        <taxon>Saccharomycotina</taxon>
        <taxon>Dipodascomycetes</taxon>
        <taxon>Dipodascales</taxon>
        <taxon>Trichomonascaceae</taxon>
        <taxon>Wickerhamiella</taxon>
    </lineage>
</organism>
<reference evidence="2 3" key="1">
    <citation type="submission" date="2017-04" db="EMBL/GenBank/DDBJ databases">
        <title>Genome sequencing of [Candida] sorbophila.</title>
        <authorList>
            <person name="Ahn J.O."/>
        </authorList>
    </citation>
    <scope>NUCLEOTIDE SEQUENCE [LARGE SCALE GENOMIC DNA]</scope>
    <source>
        <strain evidence="2 3">DS02</strain>
    </source>
</reference>
<evidence type="ECO:0000313" key="3">
    <source>
        <dbReference type="Proteomes" id="UP000238350"/>
    </source>
</evidence>
<dbReference type="CDD" id="cd00448">
    <property type="entry name" value="YjgF_YER057c_UK114_family"/>
    <property type="match status" value="1"/>
</dbReference>
<dbReference type="SUPFAM" id="SSF55298">
    <property type="entry name" value="YjgF-like"/>
    <property type="match status" value="1"/>
</dbReference>
<dbReference type="NCBIfam" id="TIGR00004">
    <property type="entry name" value="Rid family detoxifying hydrolase"/>
    <property type="match status" value="1"/>
</dbReference>